<sequence length="545" mass="62590">MPSAPRSHAEENPMQCYTTFELTFQGERPVGDEVAVDLSATFTVAGETIRVEGFHAGDGVYKVRFLPRRPGTYRWRVSGLFDAEGREECLPAPVADAANGTVDVETGTETRWHADLSFLHGMVVPAGTRFRYDDGTPYRPFGTTVYALVHQSEELIDRTIKTLSSSPFNKVRLCVFPKHYFANTADPEWFPFEKTDGRFDPHRPCYRYWDELERRIGQLRRMGIEADIILFHPYDRWGFAEMTHEECLTYLDYATRRLAALPNVWWSLANEYDLMTKFDGRWWYDFAEFIGEHDPYHHPLSNHNFVNYWDFDEPDTTHCSVQNGHTRLVRDLIERHGKPVIFDEVGYEGNIMYDWGNLSSFELVDRFWIAFTLGGYCTHGETFEDPDDVLWWARGGELHGESPARIAFLRKIMESLPNDLEPAIGGAFGMPVDELLAMHQSGEIPENAKGTMAEVIMRLDEKRFLDLVHDLRPIQGRSGDDVLVWYLSRQCCAHTEIDLPDTRSYDVEVIDAWDMTRTTVLEGVRGKVTIPMLGKEGQAIIATAR</sequence>
<evidence type="ECO:0000313" key="4">
    <source>
        <dbReference type="EMBL" id="PJM76044.1"/>
    </source>
</evidence>
<feature type="domain" description="Apiosidase-like catalytic" evidence="1">
    <location>
        <begin position="129"/>
        <end position="375"/>
    </location>
</feature>
<dbReference type="InterPro" id="IPR032260">
    <property type="entry name" value="DUF5060"/>
</dbReference>
<dbReference type="PANTHER" id="PTHR37836">
    <property type="entry name" value="LMO1036 PROTEIN"/>
    <property type="match status" value="1"/>
</dbReference>
<evidence type="ECO:0000313" key="5">
    <source>
        <dbReference type="Proteomes" id="UP000231451"/>
    </source>
</evidence>
<keyword evidence="5" id="KW-1185">Reference proteome</keyword>
<feature type="domain" description="DUF5605" evidence="3">
    <location>
        <begin position="480"/>
        <end position="536"/>
    </location>
</feature>
<dbReference type="Pfam" id="PF13204">
    <property type="entry name" value="Apiosidase"/>
    <property type="match status" value="1"/>
</dbReference>
<evidence type="ECO:0000259" key="2">
    <source>
        <dbReference type="Pfam" id="PF16586"/>
    </source>
</evidence>
<protein>
    <submittedName>
        <fullName evidence="4">DUF5060 domain-containing protein</fullName>
    </submittedName>
</protein>
<dbReference type="AlphaFoldDB" id="A0A2M9HGT9"/>
<evidence type="ECO:0000259" key="1">
    <source>
        <dbReference type="Pfam" id="PF13204"/>
    </source>
</evidence>
<dbReference type="Pfam" id="PF16586">
    <property type="entry name" value="DUF5060"/>
    <property type="match status" value="1"/>
</dbReference>
<dbReference type="EMBL" id="PEBK01000001">
    <property type="protein sequence ID" value="PJM76044.1"/>
    <property type="molecule type" value="Genomic_DNA"/>
</dbReference>
<proteinExistence type="predicted"/>
<dbReference type="SUPFAM" id="SSF51445">
    <property type="entry name" value="(Trans)glycosidases"/>
    <property type="match status" value="1"/>
</dbReference>
<dbReference type="Proteomes" id="UP000231451">
    <property type="component" value="Unassembled WGS sequence"/>
</dbReference>
<dbReference type="OrthoDB" id="127163at2"/>
<gene>
    <name evidence="4" type="ORF">CSQ87_00385</name>
</gene>
<name>A0A2M9HGT9_9BIFI</name>
<dbReference type="Pfam" id="PF18310">
    <property type="entry name" value="DUF5605"/>
    <property type="match status" value="1"/>
</dbReference>
<organism evidence="4 5">
    <name type="scientific">Bifidobacterium simiarum</name>
    <dbReference type="NCBI Taxonomy" id="2045441"/>
    <lineage>
        <taxon>Bacteria</taxon>
        <taxon>Bacillati</taxon>
        <taxon>Actinomycetota</taxon>
        <taxon>Actinomycetes</taxon>
        <taxon>Bifidobacteriales</taxon>
        <taxon>Bifidobacteriaceae</taxon>
        <taxon>Bifidobacterium</taxon>
    </lineage>
</organism>
<dbReference type="Gene3D" id="2.60.40.10">
    <property type="entry name" value="Immunoglobulins"/>
    <property type="match status" value="1"/>
</dbReference>
<dbReference type="Gene3D" id="3.20.20.80">
    <property type="entry name" value="Glycosidases"/>
    <property type="match status" value="1"/>
</dbReference>
<comment type="caution">
    <text evidence="4">The sequence shown here is derived from an EMBL/GenBank/DDBJ whole genome shotgun (WGS) entry which is preliminary data.</text>
</comment>
<dbReference type="InterPro" id="IPR041239">
    <property type="entry name" value="DUF5605"/>
</dbReference>
<dbReference type="InterPro" id="IPR013783">
    <property type="entry name" value="Ig-like_fold"/>
</dbReference>
<dbReference type="PANTHER" id="PTHR37836:SF2">
    <property type="entry name" value="DUF4038 DOMAIN-CONTAINING PROTEIN"/>
    <property type="match status" value="1"/>
</dbReference>
<dbReference type="InterPro" id="IPR025277">
    <property type="entry name" value="Apiosidase-like_cat_dom"/>
</dbReference>
<dbReference type="Gene3D" id="2.60.40.3950">
    <property type="match status" value="1"/>
</dbReference>
<dbReference type="GO" id="GO:0005975">
    <property type="term" value="P:carbohydrate metabolic process"/>
    <property type="evidence" value="ECO:0007669"/>
    <property type="project" value="UniProtKB-ARBA"/>
</dbReference>
<reference evidence="4 5" key="1">
    <citation type="submission" date="2017-10" db="EMBL/GenBank/DDBJ databases">
        <title>Draft genome sequences of strains TRE 1, TRE 9, TRE H and TRI 7, isolated from tamarins, belonging to four potential novel Bifidobacterium species.</title>
        <authorList>
            <person name="Mattarelli P."/>
            <person name="Modesto M."/>
            <person name="Puglisi E."/>
            <person name="Morelli L."/>
            <person name="Spezio C."/>
            <person name="Bonetti A."/>
            <person name="Sandri C."/>
        </authorList>
    </citation>
    <scope>NUCLEOTIDE SEQUENCE [LARGE SCALE GENOMIC DNA]</scope>
    <source>
        <strain evidence="5">TRI7</strain>
    </source>
</reference>
<dbReference type="InterPro" id="IPR017853">
    <property type="entry name" value="GH"/>
</dbReference>
<feature type="domain" description="DUF5060" evidence="2">
    <location>
        <begin position="14"/>
        <end position="78"/>
    </location>
</feature>
<accession>A0A2M9HGT9</accession>
<evidence type="ECO:0000259" key="3">
    <source>
        <dbReference type="Pfam" id="PF18310"/>
    </source>
</evidence>